<dbReference type="GO" id="GO:0016787">
    <property type="term" value="F:hydrolase activity"/>
    <property type="evidence" value="ECO:0007669"/>
    <property type="project" value="UniProtKB-KW"/>
</dbReference>
<dbReference type="Pfam" id="PF00271">
    <property type="entry name" value="Helicase_C"/>
    <property type="match status" value="1"/>
</dbReference>
<dbReference type="PROSITE" id="PS00039">
    <property type="entry name" value="DEAD_ATP_HELICASE"/>
    <property type="match status" value="1"/>
</dbReference>
<reference evidence="11" key="1">
    <citation type="submission" date="2020-11" db="EMBL/GenBank/DDBJ databases">
        <authorList>
            <person name="Tran Van P."/>
        </authorList>
    </citation>
    <scope>NUCLEOTIDE SEQUENCE</scope>
</reference>
<dbReference type="GO" id="GO:0003676">
    <property type="term" value="F:nucleic acid binding"/>
    <property type="evidence" value="ECO:0007669"/>
    <property type="project" value="InterPro"/>
</dbReference>
<keyword evidence="5" id="KW-0067">ATP-binding</keyword>
<dbReference type="GO" id="GO:0005524">
    <property type="term" value="F:ATP binding"/>
    <property type="evidence" value="ECO:0007669"/>
    <property type="project" value="UniProtKB-KW"/>
</dbReference>
<keyword evidence="4" id="KW-0347">Helicase</keyword>
<evidence type="ECO:0000313" key="11">
    <source>
        <dbReference type="EMBL" id="CAD7407912.1"/>
    </source>
</evidence>
<protein>
    <recommendedName>
        <fullName evidence="1">RNA helicase</fullName>
        <ecNumber evidence="1">3.6.4.13</ecNumber>
    </recommendedName>
</protein>
<evidence type="ECO:0000256" key="1">
    <source>
        <dbReference type="ARBA" id="ARBA00012552"/>
    </source>
</evidence>
<feature type="domain" description="DEAD-box RNA helicase Q" evidence="10">
    <location>
        <begin position="207"/>
        <end position="235"/>
    </location>
</feature>
<organism evidence="11">
    <name type="scientific">Timema poppense</name>
    <name type="common">Walking stick</name>
    <dbReference type="NCBI Taxonomy" id="170557"/>
    <lineage>
        <taxon>Eukaryota</taxon>
        <taxon>Metazoa</taxon>
        <taxon>Ecdysozoa</taxon>
        <taxon>Arthropoda</taxon>
        <taxon>Hexapoda</taxon>
        <taxon>Insecta</taxon>
        <taxon>Pterygota</taxon>
        <taxon>Neoptera</taxon>
        <taxon>Polyneoptera</taxon>
        <taxon>Phasmatodea</taxon>
        <taxon>Timematodea</taxon>
        <taxon>Timematoidea</taxon>
        <taxon>Timematidae</taxon>
        <taxon>Timema</taxon>
    </lineage>
</organism>
<keyword evidence="3" id="KW-0378">Hydrolase</keyword>
<dbReference type="InterPro" id="IPR014001">
    <property type="entry name" value="Helicase_ATP-bd"/>
</dbReference>
<dbReference type="PROSITE" id="PS51194">
    <property type="entry name" value="HELICASE_CTER"/>
    <property type="match status" value="1"/>
</dbReference>
<dbReference type="InterPro" id="IPR001650">
    <property type="entry name" value="Helicase_C-like"/>
</dbReference>
<evidence type="ECO:0000256" key="4">
    <source>
        <dbReference type="ARBA" id="ARBA00022806"/>
    </source>
</evidence>
<evidence type="ECO:0000256" key="7">
    <source>
        <dbReference type="SAM" id="MobiDB-lite"/>
    </source>
</evidence>
<sequence length="1007" mass="113858">MYSSLLHHLVRVKKKAKTLARFVRFHSTEKLYQFCPTAKMVSTTILALIVTIVGYRSTVQTQIAMELVMCSCNMVKDHLPSYRAEDSQPSSSSLATKTLYLNDKQNKHKLCRVYRAERCVATGLILTVKKVNSLHDTAMTKSYATAWLTPEYYTQSWVIAVSHSPTWAHSQKCLVSTALSQHFKSRKTAHSLASKPRTKDIFINEDVYFSGMMLSGHVLKGLHKSGFKKPSPIQLKAIPLGRCGLDLVMQAKSGTGKTCVFTILALEMLINTPSLQVLVLAPTREIAVQITHVIRDIGQCIKGLKVESFIGGLPYHEDVKKVEGCQIAVGAPGRIKHLIEAGCMKTDHVRLLVMDEADKLMDDTFVKDINYIFWKLPDNKQMIAASATYPNSLEKAVSCYMRTPTHVSPNYDGPVLLGLRQFVMVVPAHTNVAAQVKIKIERLMELLSSVTFQQCVVFSNYQTRAESICNRLNANGWPAMSITGSQDQYARLKAITCLREFRCRVLLSTDLTSRGIDAENVNLIVNFDVPYSGTTYLHRIGRAGRYGSHGIAITLVAENKELLEFQQMLGSIGGNGMSIARLSRESLKKDLWQCDYSVFKSVHGIVTTSECSHENNEDVDNNKTILENNISQEGIDVGMKKKEIINQVQKESTNEFKVAKKSRKNKLKSNSYSKQNMKDVLPIESMQNLTLKTDGIVNEDTKSMCNAPSECLSSQSSDEIIVNKLNVTMKDLSNILMQNTPCTTKLESYNDLIHSLQYFKSDLELNILENKGSKDDFDVNKLRNYNETVKHLHENNQVSLSKLSNQYKDCDTKSLLEYLVSTDSLGEVLERREICDNRDRVVNSKNKKGLEPSNELNSSRSEVYNENNNSPSCYEDFSDKVNLTCSSWKKGFSDVIPCRGSASHGNSSREEEIDPILNNGGQPFSGGLINDCPKSRYNNWRFNDHTNVIPNQVSRRSHSGVPHQKLHQHQHQHGARFREYNILRLQLVQMKHYIQYSEYMKYMFRYR</sequence>
<feature type="domain" description="Helicase ATP-binding" evidence="8">
    <location>
        <begin position="238"/>
        <end position="407"/>
    </location>
</feature>
<dbReference type="SMART" id="SM00487">
    <property type="entry name" value="DEXDc"/>
    <property type="match status" value="1"/>
</dbReference>
<dbReference type="GO" id="GO:0003724">
    <property type="term" value="F:RNA helicase activity"/>
    <property type="evidence" value="ECO:0007669"/>
    <property type="project" value="UniProtKB-EC"/>
</dbReference>
<dbReference type="InterPro" id="IPR027417">
    <property type="entry name" value="P-loop_NTPase"/>
</dbReference>
<keyword evidence="2" id="KW-0547">Nucleotide-binding</keyword>
<evidence type="ECO:0000256" key="3">
    <source>
        <dbReference type="ARBA" id="ARBA00022801"/>
    </source>
</evidence>
<dbReference type="CDD" id="cd17943">
    <property type="entry name" value="DEADc_DDX20"/>
    <property type="match status" value="1"/>
</dbReference>
<dbReference type="CDD" id="cd18787">
    <property type="entry name" value="SF2_C_DEAD"/>
    <property type="match status" value="1"/>
</dbReference>
<feature type="domain" description="Helicase C-terminal" evidence="9">
    <location>
        <begin position="439"/>
        <end position="588"/>
    </location>
</feature>
<dbReference type="SUPFAM" id="SSF52540">
    <property type="entry name" value="P-loop containing nucleoside triphosphate hydrolases"/>
    <property type="match status" value="1"/>
</dbReference>
<dbReference type="InterPro" id="IPR011545">
    <property type="entry name" value="DEAD/DEAH_box_helicase_dom"/>
</dbReference>
<dbReference type="GO" id="GO:0010468">
    <property type="term" value="P:regulation of gene expression"/>
    <property type="evidence" value="ECO:0007669"/>
    <property type="project" value="UniProtKB-ARBA"/>
</dbReference>
<dbReference type="Gene3D" id="3.40.50.300">
    <property type="entry name" value="P-loop containing nucleotide triphosphate hydrolases"/>
    <property type="match status" value="2"/>
</dbReference>
<feature type="region of interest" description="Disordered" evidence="7">
    <location>
        <begin position="844"/>
        <end position="868"/>
    </location>
</feature>
<dbReference type="PANTHER" id="PTHR47958">
    <property type="entry name" value="ATP-DEPENDENT RNA HELICASE DBP3"/>
    <property type="match status" value="1"/>
</dbReference>
<dbReference type="InterPro" id="IPR014014">
    <property type="entry name" value="RNA_helicase_DEAD_Q_motif"/>
</dbReference>
<dbReference type="EC" id="3.6.4.13" evidence="1"/>
<evidence type="ECO:0000259" key="9">
    <source>
        <dbReference type="PROSITE" id="PS51194"/>
    </source>
</evidence>
<dbReference type="AlphaFoldDB" id="A0A7R9D4T6"/>
<dbReference type="PROSITE" id="PS51192">
    <property type="entry name" value="HELICASE_ATP_BIND_1"/>
    <property type="match status" value="1"/>
</dbReference>
<accession>A0A7R9D4T6</accession>
<feature type="compositionally biased region" description="Polar residues" evidence="7">
    <location>
        <begin position="854"/>
        <end position="868"/>
    </location>
</feature>
<evidence type="ECO:0000259" key="10">
    <source>
        <dbReference type="PROSITE" id="PS51195"/>
    </source>
</evidence>
<gene>
    <name evidence="11" type="ORF">TPSB3V08_LOCUS6111</name>
</gene>
<evidence type="ECO:0000256" key="5">
    <source>
        <dbReference type="ARBA" id="ARBA00022840"/>
    </source>
</evidence>
<dbReference type="SMART" id="SM00490">
    <property type="entry name" value="HELICc"/>
    <property type="match status" value="1"/>
</dbReference>
<evidence type="ECO:0000259" key="8">
    <source>
        <dbReference type="PROSITE" id="PS51192"/>
    </source>
</evidence>
<dbReference type="InterPro" id="IPR000629">
    <property type="entry name" value="RNA-helicase_DEAD-box_CS"/>
</dbReference>
<evidence type="ECO:0000256" key="2">
    <source>
        <dbReference type="ARBA" id="ARBA00022741"/>
    </source>
</evidence>
<feature type="short sequence motif" description="Q motif" evidence="6">
    <location>
        <begin position="207"/>
        <end position="235"/>
    </location>
</feature>
<dbReference type="Pfam" id="PF00270">
    <property type="entry name" value="DEAD"/>
    <property type="match status" value="1"/>
</dbReference>
<name>A0A7R9D4T6_TIMPO</name>
<dbReference type="EMBL" id="OD003458">
    <property type="protein sequence ID" value="CAD7407912.1"/>
    <property type="molecule type" value="Genomic_DNA"/>
</dbReference>
<evidence type="ECO:0000256" key="6">
    <source>
        <dbReference type="PROSITE-ProRule" id="PRU00552"/>
    </source>
</evidence>
<dbReference type="PROSITE" id="PS51195">
    <property type="entry name" value="Q_MOTIF"/>
    <property type="match status" value="1"/>
</dbReference>
<proteinExistence type="predicted"/>